<dbReference type="AlphaFoldDB" id="A0A0F9WUD5"/>
<reference evidence="1" key="1">
    <citation type="journal article" date="2015" name="Nature">
        <title>Complex archaea that bridge the gap between prokaryotes and eukaryotes.</title>
        <authorList>
            <person name="Spang A."/>
            <person name="Saw J.H."/>
            <person name="Jorgensen S.L."/>
            <person name="Zaremba-Niedzwiedzka K."/>
            <person name="Martijn J."/>
            <person name="Lind A.E."/>
            <person name="van Eijk R."/>
            <person name="Schleper C."/>
            <person name="Guy L."/>
            <person name="Ettema T.J."/>
        </authorList>
    </citation>
    <scope>NUCLEOTIDE SEQUENCE</scope>
</reference>
<evidence type="ECO:0000313" key="1">
    <source>
        <dbReference type="EMBL" id="KKN82483.1"/>
    </source>
</evidence>
<comment type="caution">
    <text evidence="1">The sequence shown here is derived from an EMBL/GenBank/DDBJ whole genome shotgun (WGS) entry which is preliminary data.</text>
</comment>
<gene>
    <name evidence="1" type="ORF">LCGC14_0309050</name>
</gene>
<proteinExistence type="predicted"/>
<name>A0A0F9WUD5_9ZZZZ</name>
<accession>A0A0F9WUD5</accession>
<protein>
    <submittedName>
        <fullName evidence="1">Uncharacterized protein</fullName>
    </submittedName>
</protein>
<dbReference type="EMBL" id="LAZR01000200">
    <property type="protein sequence ID" value="KKN82483.1"/>
    <property type="molecule type" value="Genomic_DNA"/>
</dbReference>
<sequence>MAEIDVYKANDKPLSFASVPGDTLEEAEVRAVIEDMSETYLECPYRDVRYEPYTPRVLFESRGAPTYRRTVGQGIGVLLLDAGRVLAAWRNLGTHALAGGVVVEAAQADEVHNGIGPVWRVWIYRRCDHWLRQMDTYAVRSCGTVITGANVAQVRRRERFYRERVGEIDWSAVEAWPETPIDVTDARVREKRGPVIVNVNCLRWIDAVRGVSRILRPLPMSLVQAGDGHWLSFGTHEQPDDVLEAYYEHLEMAISPELEPPVPIADDDMDAIAAL</sequence>
<organism evidence="1">
    <name type="scientific">marine sediment metagenome</name>
    <dbReference type="NCBI Taxonomy" id="412755"/>
    <lineage>
        <taxon>unclassified sequences</taxon>
        <taxon>metagenomes</taxon>
        <taxon>ecological metagenomes</taxon>
    </lineage>
</organism>